<dbReference type="GO" id="GO:0016567">
    <property type="term" value="P:protein ubiquitination"/>
    <property type="evidence" value="ECO:0007669"/>
    <property type="project" value="UniProtKB-UniPathway"/>
</dbReference>
<dbReference type="OMA" id="QCENILP"/>
<dbReference type="STRING" id="74649.A0A2P6RZ80"/>
<keyword evidence="13" id="KW-1185">Reference proteome</keyword>
<evidence type="ECO:0000256" key="9">
    <source>
        <dbReference type="ARBA" id="ARBA00022786"/>
    </source>
</evidence>
<name>A0A2P6RZ80_ROSCH</name>
<keyword evidence="7" id="KW-0677">Repeat</keyword>
<dbReference type="Pfam" id="PF01485">
    <property type="entry name" value="IBR"/>
    <property type="match status" value="1"/>
</dbReference>
<evidence type="ECO:0000256" key="8">
    <source>
        <dbReference type="ARBA" id="ARBA00022771"/>
    </source>
</evidence>
<accession>A0A2P6RZ80</accession>
<feature type="domain" description="RING-type" evidence="11">
    <location>
        <begin position="1"/>
        <end position="172"/>
    </location>
</feature>
<evidence type="ECO:0000256" key="7">
    <source>
        <dbReference type="ARBA" id="ARBA00022737"/>
    </source>
</evidence>
<evidence type="ECO:0000256" key="2">
    <source>
        <dbReference type="ARBA" id="ARBA00001947"/>
    </source>
</evidence>
<evidence type="ECO:0000256" key="1">
    <source>
        <dbReference type="ARBA" id="ARBA00001798"/>
    </source>
</evidence>
<keyword evidence="5" id="KW-0808">Transferase</keyword>
<dbReference type="AlphaFoldDB" id="A0A2P6RZ80"/>
<dbReference type="UniPathway" id="UPA00143"/>
<dbReference type="EMBL" id="PDCK01000040">
    <property type="protein sequence ID" value="PRQ51729.1"/>
    <property type="molecule type" value="Genomic_DNA"/>
</dbReference>
<dbReference type="SMART" id="SM00647">
    <property type="entry name" value="IBR"/>
    <property type="match status" value="1"/>
</dbReference>
<comment type="cofactor">
    <cofactor evidence="2">
        <name>Zn(2+)</name>
        <dbReference type="ChEBI" id="CHEBI:29105"/>
    </cofactor>
</comment>
<keyword evidence="8" id="KW-0863">Zinc-finger</keyword>
<evidence type="ECO:0000313" key="12">
    <source>
        <dbReference type="EMBL" id="PRQ51729.1"/>
    </source>
</evidence>
<keyword evidence="10" id="KW-0862">Zinc</keyword>
<dbReference type="GO" id="GO:0061630">
    <property type="term" value="F:ubiquitin protein ligase activity"/>
    <property type="evidence" value="ECO:0007669"/>
    <property type="project" value="UniProtKB-EC"/>
</dbReference>
<dbReference type="InterPro" id="IPR044066">
    <property type="entry name" value="TRIAD_supradom"/>
</dbReference>
<evidence type="ECO:0000256" key="6">
    <source>
        <dbReference type="ARBA" id="ARBA00022723"/>
    </source>
</evidence>
<keyword evidence="12" id="KW-0436">Ligase</keyword>
<dbReference type="InterPro" id="IPR002867">
    <property type="entry name" value="IBR_dom"/>
</dbReference>
<evidence type="ECO:0000256" key="4">
    <source>
        <dbReference type="ARBA" id="ARBA00012251"/>
    </source>
</evidence>
<gene>
    <name evidence="12" type="ORF">RchiOBHm_Chr2g0147691</name>
</gene>
<keyword evidence="9" id="KW-0833">Ubl conjugation pathway</keyword>
<dbReference type="Gramene" id="PRQ51729">
    <property type="protein sequence ID" value="PRQ51729"/>
    <property type="gene ID" value="RchiOBHm_Chr2g0147691"/>
</dbReference>
<protein>
    <recommendedName>
        <fullName evidence="4">RBR-type E3 ubiquitin transferase</fullName>
        <ecNumber evidence="4">2.3.2.31</ecNumber>
    </recommendedName>
</protein>
<evidence type="ECO:0000256" key="3">
    <source>
        <dbReference type="ARBA" id="ARBA00004906"/>
    </source>
</evidence>
<dbReference type="InterPro" id="IPR031127">
    <property type="entry name" value="E3_UB_ligase_RBR"/>
</dbReference>
<evidence type="ECO:0000313" key="13">
    <source>
        <dbReference type="Proteomes" id="UP000238479"/>
    </source>
</evidence>
<comment type="caution">
    <text evidence="12">The sequence shown here is derived from an EMBL/GenBank/DDBJ whole genome shotgun (WGS) entry which is preliminary data.</text>
</comment>
<dbReference type="Gene3D" id="1.20.120.1750">
    <property type="match status" value="1"/>
</dbReference>
<dbReference type="SUPFAM" id="SSF57850">
    <property type="entry name" value="RING/U-box"/>
    <property type="match status" value="1"/>
</dbReference>
<evidence type="ECO:0000256" key="5">
    <source>
        <dbReference type="ARBA" id="ARBA00022679"/>
    </source>
</evidence>
<organism evidence="12 13">
    <name type="scientific">Rosa chinensis</name>
    <name type="common">China rose</name>
    <dbReference type="NCBI Taxonomy" id="74649"/>
    <lineage>
        <taxon>Eukaryota</taxon>
        <taxon>Viridiplantae</taxon>
        <taxon>Streptophyta</taxon>
        <taxon>Embryophyta</taxon>
        <taxon>Tracheophyta</taxon>
        <taxon>Spermatophyta</taxon>
        <taxon>Magnoliopsida</taxon>
        <taxon>eudicotyledons</taxon>
        <taxon>Gunneridae</taxon>
        <taxon>Pentapetalae</taxon>
        <taxon>rosids</taxon>
        <taxon>fabids</taxon>
        <taxon>Rosales</taxon>
        <taxon>Rosaceae</taxon>
        <taxon>Rosoideae</taxon>
        <taxon>Rosoideae incertae sedis</taxon>
        <taxon>Rosa</taxon>
    </lineage>
</organism>
<evidence type="ECO:0000259" key="11">
    <source>
        <dbReference type="PROSITE" id="PS51873"/>
    </source>
</evidence>
<dbReference type="Proteomes" id="UP000238479">
    <property type="component" value="Chromosome 2"/>
</dbReference>
<comment type="pathway">
    <text evidence="3">Protein modification; protein ubiquitination.</text>
</comment>
<comment type="catalytic activity">
    <reaction evidence="1">
        <text>[E2 ubiquitin-conjugating enzyme]-S-ubiquitinyl-L-cysteine + [acceptor protein]-L-lysine = [E2 ubiquitin-conjugating enzyme]-L-cysteine + [acceptor protein]-N(6)-ubiquitinyl-L-lysine.</text>
        <dbReference type="EC" id="2.3.2.31"/>
    </reaction>
</comment>
<sequence length="172" mass="19485">MSGPALPRSATDLYGCDAKWRNVHKQWLQHSAPIALEGIYVGSKIQEIISMVKCPDVKCKGVLEPQSCRSFIPSKCLKDGKDCSAMLVDDGGEVVTASECPNCRRLFCAQCRVVWHAGIDCSEFQKLSRDERWMEDIMVMEFAKKQQWRRCPRCKFYVEKTAGCSHVTCRAN</sequence>
<dbReference type="PANTHER" id="PTHR11685">
    <property type="entry name" value="RBR FAMILY RING FINGER AND IBR DOMAIN-CONTAINING"/>
    <property type="match status" value="1"/>
</dbReference>
<keyword evidence="6" id="KW-0479">Metal-binding</keyword>
<evidence type="ECO:0000256" key="10">
    <source>
        <dbReference type="ARBA" id="ARBA00022833"/>
    </source>
</evidence>
<proteinExistence type="predicted"/>
<dbReference type="EC" id="2.3.2.31" evidence="4"/>
<dbReference type="GO" id="GO:0008270">
    <property type="term" value="F:zinc ion binding"/>
    <property type="evidence" value="ECO:0007669"/>
    <property type="project" value="UniProtKB-KW"/>
</dbReference>
<reference evidence="12 13" key="1">
    <citation type="journal article" date="2018" name="Nat. Genet.">
        <title>The Rosa genome provides new insights in the design of modern roses.</title>
        <authorList>
            <person name="Bendahmane M."/>
        </authorList>
    </citation>
    <scope>NUCLEOTIDE SEQUENCE [LARGE SCALE GENOMIC DNA]</scope>
    <source>
        <strain evidence="13">cv. Old Blush</strain>
    </source>
</reference>
<dbReference type="GO" id="GO:0016874">
    <property type="term" value="F:ligase activity"/>
    <property type="evidence" value="ECO:0007669"/>
    <property type="project" value="UniProtKB-KW"/>
</dbReference>
<dbReference type="PROSITE" id="PS51873">
    <property type="entry name" value="TRIAD"/>
    <property type="match status" value="1"/>
</dbReference>